<dbReference type="OrthoDB" id="3427907at2"/>
<dbReference type="Proteomes" id="UP000184452">
    <property type="component" value="Unassembled WGS sequence"/>
</dbReference>
<feature type="transmembrane region" description="Helical" evidence="1">
    <location>
        <begin position="292"/>
        <end position="312"/>
    </location>
</feature>
<evidence type="ECO:0000313" key="2">
    <source>
        <dbReference type="EMBL" id="SHI97468.1"/>
    </source>
</evidence>
<protein>
    <recommendedName>
        <fullName evidence="4">DUF3592 domain-containing protein</fullName>
    </recommendedName>
</protein>
<dbReference type="EMBL" id="FQZK01000003">
    <property type="protein sequence ID" value="SHI97468.1"/>
    <property type="molecule type" value="Genomic_DNA"/>
</dbReference>
<feature type="transmembrane region" description="Helical" evidence="1">
    <location>
        <begin position="6"/>
        <end position="26"/>
    </location>
</feature>
<keyword evidence="1" id="KW-0812">Transmembrane</keyword>
<evidence type="ECO:0000313" key="3">
    <source>
        <dbReference type="Proteomes" id="UP000184452"/>
    </source>
</evidence>
<keyword evidence="1" id="KW-0472">Membrane</keyword>
<proteinExistence type="predicted"/>
<evidence type="ECO:0008006" key="4">
    <source>
        <dbReference type="Google" id="ProtNLM"/>
    </source>
</evidence>
<organism evidence="2 3">
    <name type="scientific">Nocardiopsis flavescens</name>
    <dbReference type="NCBI Taxonomy" id="758803"/>
    <lineage>
        <taxon>Bacteria</taxon>
        <taxon>Bacillati</taxon>
        <taxon>Actinomycetota</taxon>
        <taxon>Actinomycetes</taxon>
        <taxon>Streptosporangiales</taxon>
        <taxon>Nocardiopsidaceae</taxon>
        <taxon>Nocardiopsis</taxon>
    </lineage>
</organism>
<accession>A0A1M6FI99</accession>
<name>A0A1M6FI99_9ACTN</name>
<keyword evidence="3" id="KW-1185">Reference proteome</keyword>
<evidence type="ECO:0000256" key="1">
    <source>
        <dbReference type="SAM" id="Phobius"/>
    </source>
</evidence>
<keyword evidence="1" id="KW-1133">Transmembrane helix</keyword>
<dbReference type="AlphaFoldDB" id="A0A1M6FI99"/>
<reference evidence="2 3" key="1">
    <citation type="submission" date="2016-11" db="EMBL/GenBank/DDBJ databases">
        <authorList>
            <person name="Jaros S."/>
            <person name="Januszkiewicz K."/>
            <person name="Wedrychowicz H."/>
        </authorList>
    </citation>
    <scope>NUCLEOTIDE SEQUENCE [LARGE SCALE GENOMIC DNA]</scope>
    <source>
        <strain evidence="2 3">CGMCC 4.5723</strain>
    </source>
</reference>
<feature type="transmembrane region" description="Helical" evidence="1">
    <location>
        <begin position="132"/>
        <end position="153"/>
    </location>
</feature>
<dbReference type="RefSeq" id="WP_073376591.1">
    <property type="nucleotide sequence ID" value="NZ_FQZK01000003.1"/>
</dbReference>
<gene>
    <name evidence="2" type="ORF">SAMN05421803_10340</name>
</gene>
<feature type="transmembrane region" description="Helical" evidence="1">
    <location>
        <begin position="165"/>
        <end position="190"/>
    </location>
</feature>
<sequence length="313" mass="32160">MDLPLLALLFPGLFAVVALGWIVRWVRSAPSALRGDPLRNGGEPVYGTVLSSTPPGRGAAGPTVAVRAESADGRRTWEAVDDSGLGGYDPAPGTRVEGVYAPGDPSRLRVLRIARADGEEGFGVRAGSGGRALRIAGGVLGALVVSAAAAIAWSAPSGAVSPFGLVFLVVPAAIALVGLNTVFAGLPGLVRLLSGLYRGRVLEAQGTVTDAWTETRTRSSGAGGGSDRYLVHALTVRFTTADGRRVHARDPVDRLFGGPVVGDPVRVRHVESDPTLFATGTLAPLNIVFGKGLRLVLGPLLVVVGLSLLAGFL</sequence>